<reference evidence="2" key="1">
    <citation type="submission" date="2021-06" db="EMBL/GenBank/DDBJ databases">
        <authorList>
            <person name="Kallberg Y."/>
            <person name="Tangrot J."/>
            <person name="Rosling A."/>
        </authorList>
    </citation>
    <scope>NUCLEOTIDE SEQUENCE</scope>
    <source>
        <strain evidence="2">IN212</strain>
    </source>
</reference>
<dbReference type="Proteomes" id="UP000789396">
    <property type="component" value="Unassembled WGS sequence"/>
</dbReference>
<feature type="compositionally biased region" description="Polar residues" evidence="1">
    <location>
        <begin position="1"/>
        <end position="20"/>
    </location>
</feature>
<dbReference type="AlphaFoldDB" id="A0A9N9JJZ5"/>
<accession>A0A9N9JJZ5</accession>
<gene>
    <name evidence="2" type="ORF">RFULGI_LOCUS15997</name>
</gene>
<comment type="caution">
    <text evidence="2">The sequence shown here is derived from an EMBL/GenBank/DDBJ whole genome shotgun (WGS) entry which is preliminary data.</text>
</comment>
<name>A0A9N9JJZ5_9GLOM</name>
<feature type="non-terminal residue" evidence="2">
    <location>
        <position position="1"/>
    </location>
</feature>
<proteinExistence type="predicted"/>
<protein>
    <submittedName>
        <fullName evidence="2">2649_t:CDS:1</fullName>
    </submittedName>
</protein>
<feature type="region of interest" description="Disordered" evidence="1">
    <location>
        <begin position="1"/>
        <end position="43"/>
    </location>
</feature>
<evidence type="ECO:0000313" key="3">
    <source>
        <dbReference type="Proteomes" id="UP000789396"/>
    </source>
</evidence>
<evidence type="ECO:0000256" key="1">
    <source>
        <dbReference type="SAM" id="MobiDB-lite"/>
    </source>
</evidence>
<evidence type="ECO:0000313" key="2">
    <source>
        <dbReference type="EMBL" id="CAG8783039.1"/>
    </source>
</evidence>
<feature type="non-terminal residue" evidence="2">
    <location>
        <position position="477"/>
    </location>
</feature>
<keyword evidence="3" id="KW-1185">Reference proteome</keyword>
<sequence length="477" mass="53286">DRNQPQRVFASTLSTMSEEQIANEVPLRDGSSGRRGRSPVKNYGSLTNRQAAIADQESIKARLKQNQQLGEDEIIEEGEKLAQKFFHNFDSTVRGDILVELDHSLTNRISELYYDKISDYVEQDSANQTRAVIDASVTDNCRKFRGGIDLGLAVKLRASATKFEQDNINYLCALNNVEIQTPKRTGIIINQVGKTDLKDPFSIWGVLGREVAPYMVTPADWDTVNGFLFDETAFKGMIDGSSITVNYIKYIIQERFDDLRSKGHILTDLTGNCVTITFPPFTFKDATVASVANYANNYLFTMFTYQNNPAAVSIAAIISLSQVSVNWFDNTGAQIGTVLSQPTNTWIDGVTVQEVLNAIGLWNINDYITDSRINDAAVLAIEQWNNSISSPFKRFIQMEMFRYSAYGADSQIVEVDGNCVTHDTDAFEPHERKRYGLVLNSIKGKAKATVKRKISEGGAMFGVAVRYAEKVIYTSEH</sequence>
<dbReference type="EMBL" id="CAJVPZ010054369">
    <property type="protein sequence ID" value="CAG8783039.1"/>
    <property type="molecule type" value="Genomic_DNA"/>
</dbReference>
<organism evidence="2 3">
    <name type="scientific">Racocetra fulgida</name>
    <dbReference type="NCBI Taxonomy" id="60492"/>
    <lineage>
        <taxon>Eukaryota</taxon>
        <taxon>Fungi</taxon>
        <taxon>Fungi incertae sedis</taxon>
        <taxon>Mucoromycota</taxon>
        <taxon>Glomeromycotina</taxon>
        <taxon>Glomeromycetes</taxon>
        <taxon>Diversisporales</taxon>
        <taxon>Gigasporaceae</taxon>
        <taxon>Racocetra</taxon>
    </lineage>
</organism>